<name>A0AAU9IU50_9CILI</name>
<accession>A0AAU9IU50</accession>
<gene>
    <name evidence="2" type="ORF">BSTOLATCC_MIC13039</name>
</gene>
<keyword evidence="1" id="KW-0472">Membrane</keyword>
<proteinExistence type="predicted"/>
<reference evidence="2" key="1">
    <citation type="submission" date="2021-09" db="EMBL/GenBank/DDBJ databases">
        <authorList>
            <consortium name="AG Swart"/>
            <person name="Singh M."/>
            <person name="Singh A."/>
            <person name="Seah K."/>
            <person name="Emmerich C."/>
        </authorList>
    </citation>
    <scope>NUCLEOTIDE SEQUENCE</scope>
    <source>
        <strain evidence="2">ATCC30299</strain>
    </source>
</reference>
<keyword evidence="3" id="KW-1185">Reference proteome</keyword>
<dbReference type="Proteomes" id="UP001162131">
    <property type="component" value="Unassembled WGS sequence"/>
</dbReference>
<evidence type="ECO:0008006" key="4">
    <source>
        <dbReference type="Google" id="ProtNLM"/>
    </source>
</evidence>
<evidence type="ECO:0000313" key="2">
    <source>
        <dbReference type="EMBL" id="CAG9315265.1"/>
    </source>
</evidence>
<evidence type="ECO:0000313" key="3">
    <source>
        <dbReference type="Proteomes" id="UP001162131"/>
    </source>
</evidence>
<sequence>MDKLAQLNSFLVEQFPPGIKITLSQLPLQDYSLLISFALSIIGFALLICVIRWKPPVKIPEGLKKKRQ</sequence>
<dbReference type="AlphaFoldDB" id="A0AAU9IU50"/>
<keyword evidence="1" id="KW-0812">Transmembrane</keyword>
<feature type="transmembrane region" description="Helical" evidence="1">
    <location>
        <begin position="31"/>
        <end position="51"/>
    </location>
</feature>
<comment type="caution">
    <text evidence="2">The sequence shown here is derived from an EMBL/GenBank/DDBJ whole genome shotgun (WGS) entry which is preliminary data.</text>
</comment>
<evidence type="ECO:0000256" key="1">
    <source>
        <dbReference type="SAM" id="Phobius"/>
    </source>
</evidence>
<protein>
    <recommendedName>
        <fullName evidence="4">ATP synthase F0 subunit 8</fullName>
    </recommendedName>
</protein>
<organism evidence="2 3">
    <name type="scientific">Blepharisma stoltei</name>
    <dbReference type="NCBI Taxonomy" id="1481888"/>
    <lineage>
        <taxon>Eukaryota</taxon>
        <taxon>Sar</taxon>
        <taxon>Alveolata</taxon>
        <taxon>Ciliophora</taxon>
        <taxon>Postciliodesmatophora</taxon>
        <taxon>Heterotrichea</taxon>
        <taxon>Heterotrichida</taxon>
        <taxon>Blepharismidae</taxon>
        <taxon>Blepharisma</taxon>
    </lineage>
</organism>
<keyword evidence="1" id="KW-1133">Transmembrane helix</keyword>
<dbReference type="EMBL" id="CAJZBQ010000013">
    <property type="protein sequence ID" value="CAG9315265.1"/>
    <property type="molecule type" value="Genomic_DNA"/>
</dbReference>